<accession>A0ABV9R3Q7</accession>
<keyword evidence="1" id="KW-0472">Membrane</keyword>
<evidence type="ECO:0000256" key="1">
    <source>
        <dbReference type="SAM" id="Phobius"/>
    </source>
</evidence>
<dbReference type="EMBL" id="JBHSHD010000017">
    <property type="protein sequence ID" value="MFC4822439.1"/>
    <property type="molecule type" value="Genomic_DNA"/>
</dbReference>
<gene>
    <name evidence="2" type="ORF">ACFO6Q_19110</name>
</gene>
<protein>
    <submittedName>
        <fullName evidence="2">Uncharacterized protein</fullName>
    </submittedName>
</protein>
<dbReference type="RefSeq" id="WP_380022739.1">
    <property type="nucleotide sequence ID" value="NZ_JBHSHD010000017.1"/>
</dbReference>
<name>A0ABV9R3Q7_9GAMM</name>
<keyword evidence="3" id="KW-1185">Reference proteome</keyword>
<evidence type="ECO:0000313" key="2">
    <source>
        <dbReference type="EMBL" id="MFC4822439.1"/>
    </source>
</evidence>
<reference evidence="3" key="1">
    <citation type="journal article" date="2019" name="Int. J. Syst. Evol. Microbiol.">
        <title>The Global Catalogue of Microorganisms (GCM) 10K type strain sequencing project: providing services to taxonomists for standard genome sequencing and annotation.</title>
        <authorList>
            <consortium name="The Broad Institute Genomics Platform"/>
            <consortium name="The Broad Institute Genome Sequencing Center for Infectious Disease"/>
            <person name="Wu L."/>
            <person name="Ma J."/>
        </authorList>
    </citation>
    <scope>NUCLEOTIDE SEQUENCE [LARGE SCALE GENOMIC DNA]</scope>
    <source>
        <strain evidence="3">CCUG 30340</strain>
    </source>
</reference>
<proteinExistence type="predicted"/>
<sequence>MKWSAIVLACAVCVVGGMLLGVWLSFKAYGGPVERIASQFVDEAMIVRLAALDGETAQSSQIVRTLLPLLQSNTATMAAIAAEGLDAPYPELVHRAMRQLDANPIVQADEGPWAAAAKAARTCILALPPKAHAWSTCVEPVKAAWPKPAIEDPRMSELANAR</sequence>
<comment type="caution">
    <text evidence="2">The sequence shown here is derived from an EMBL/GenBank/DDBJ whole genome shotgun (WGS) entry which is preliminary data.</text>
</comment>
<organism evidence="2 3">
    <name type="scientific">Dokdonella ginsengisoli</name>
    <dbReference type="NCBI Taxonomy" id="363846"/>
    <lineage>
        <taxon>Bacteria</taxon>
        <taxon>Pseudomonadati</taxon>
        <taxon>Pseudomonadota</taxon>
        <taxon>Gammaproteobacteria</taxon>
        <taxon>Lysobacterales</taxon>
        <taxon>Rhodanobacteraceae</taxon>
        <taxon>Dokdonella</taxon>
    </lineage>
</organism>
<dbReference type="Proteomes" id="UP001595886">
    <property type="component" value="Unassembled WGS sequence"/>
</dbReference>
<feature type="transmembrane region" description="Helical" evidence="1">
    <location>
        <begin position="6"/>
        <end position="26"/>
    </location>
</feature>
<keyword evidence="1" id="KW-0812">Transmembrane</keyword>
<keyword evidence="1" id="KW-1133">Transmembrane helix</keyword>
<evidence type="ECO:0000313" key="3">
    <source>
        <dbReference type="Proteomes" id="UP001595886"/>
    </source>
</evidence>